<dbReference type="AlphaFoldDB" id="A0A0C5VNP0"/>
<sequence>MLQALLQHEVPVSGANGHCLFPWCQLFPVIMALKYDIHMKGSSQLF</sequence>
<name>A0A0C5VNP0_9GAMM</name>
<evidence type="ECO:0000313" key="2">
    <source>
        <dbReference type="Proteomes" id="UP000032266"/>
    </source>
</evidence>
<organism evidence="1 2">
    <name type="scientific">Gynuella sunshinyii YC6258</name>
    <dbReference type="NCBI Taxonomy" id="1445510"/>
    <lineage>
        <taxon>Bacteria</taxon>
        <taxon>Pseudomonadati</taxon>
        <taxon>Pseudomonadota</taxon>
        <taxon>Gammaproteobacteria</taxon>
        <taxon>Oceanospirillales</taxon>
        <taxon>Saccharospirillaceae</taxon>
        <taxon>Gynuella</taxon>
    </lineage>
</organism>
<dbReference type="HOGENOM" id="CLU_3184294_0_0_6"/>
<reference evidence="1 2" key="1">
    <citation type="submission" date="2014-01" db="EMBL/GenBank/DDBJ databases">
        <title>Full genme sequencing of cellulolytic bacterium Gynuella sunshinyii YC6258T gen. nov., sp. nov.</title>
        <authorList>
            <person name="Khan H."/>
            <person name="Chung E.J."/>
            <person name="Chung Y.R."/>
        </authorList>
    </citation>
    <scope>NUCLEOTIDE SEQUENCE [LARGE SCALE GENOMIC DNA]</scope>
    <source>
        <strain evidence="1 2">YC6258</strain>
    </source>
</reference>
<dbReference type="EMBL" id="CP007142">
    <property type="protein sequence ID" value="AJQ95931.1"/>
    <property type="molecule type" value="Genomic_DNA"/>
</dbReference>
<dbReference type="KEGG" id="gsn:YC6258_03895"/>
<dbReference type="Proteomes" id="UP000032266">
    <property type="component" value="Chromosome"/>
</dbReference>
<evidence type="ECO:0000313" key="1">
    <source>
        <dbReference type="EMBL" id="AJQ95931.1"/>
    </source>
</evidence>
<keyword evidence="2" id="KW-1185">Reference proteome</keyword>
<accession>A0A0C5VNP0</accession>
<proteinExistence type="predicted"/>
<gene>
    <name evidence="1" type="ORF">YC6258_03895</name>
</gene>
<protein>
    <submittedName>
        <fullName evidence="1">Uncharacterized protein</fullName>
    </submittedName>
</protein>